<comment type="subunit">
    <text evidence="6">Homodecamer.</text>
</comment>
<dbReference type="GO" id="GO:0005829">
    <property type="term" value="C:cytosol"/>
    <property type="evidence" value="ECO:0007669"/>
    <property type="project" value="TreeGrafter"/>
</dbReference>
<evidence type="ECO:0000256" key="3">
    <source>
        <dbReference type="ARBA" id="ARBA00022490"/>
    </source>
</evidence>
<dbReference type="Gene3D" id="3.40.1650.10">
    <property type="entry name" value="RbsD-like domain"/>
    <property type="match status" value="1"/>
</dbReference>
<keyword evidence="8" id="KW-1185">Reference proteome</keyword>
<dbReference type="InterPro" id="IPR023064">
    <property type="entry name" value="D-ribose_pyranase"/>
</dbReference>
<keyword evidence="4 6" id="KW-0413">Isomerase</keyword>
<sequence length="129" mass="13323">MKRAGILNQPLSAALAGLGHTDRVVVGDCGLPRPAGVPVVDLAVTFGVPSFADVVRALAGEIVVESTTMATETREANPAALALVRELFGEPGWCSHEELKAASASARLLIRTGEATPYANVVLTCGVPF</sequence>
<name>A0A2A9EL24_9MICO</name>
<proteinExistence type="inferred from homology"/>
<dbReference type="AlphaFoldDB" id="A0A2A9EL24"/>
<keyword evidence="5 6" id="KW-0119">Carbohydrate metabolism</keyword>
<dbReference type="PANTHER" id="PTHR37831:SF1">
    <property type="entry name" value="D-RIBOSE PYRANASE"/>
    <property type="match status" value="1"/>
</dbReference>
<dbReference type="EMBL" id="PDJI01000004">
    <property type="protein sequence ID" value="PFG39608.1"/>
    <property type="molecule type" value="Genomic_DNA"/>
</dbReference>
<dbReference type="EC" id="5.4.99.62" evidence="2 6"/>
<keyword evidence="3 6" id="KW-0963">Cytoplasm</keyword>
<evidence type="ECO:0000256" key="5">
    <source>
        <dbReference type="ARBA" id="ARBA00023277"/>
    </source>
</evidence>
<comment type="similarity">
    <text evidence="6">Belongs to the RbsD / FucU family. RbsD subfamily.</text>
</comment>
<gene>
    <name evidence="6" type="primary">rbsD</name>
    <name evidence="7" type="ORF">ATJ97_2119</name>
</gene>
<dbReference type="Pfam" id="PF05025">
    <property type="entry name" value="RbsD_FucU"/>
    <property type="match status" value="1"/>
</dbReference>
<dbReference type="InterPro" id="IPR007721">
    <property type="entry name" value="RbsD_FucU"/>
</dbReference>
<dbReference type="NCBIfam" id="NF008761">
    <property type="entry name" value="PRK11797.1"/>
    <property type="match status" value="1"/>
</dbReference>
<evidence type="ECO:0000256" key="1">
    <source>
        <dbReference type="ARBA" id="ARBA00000223"/>
    </source>
</evidence>
<feature type="binding site" evidence="6">
    <location>
        <position position="28"/>
    </location>
    <ligand>
        <name>substrate</name>
    </ligand>
</feature>
<dbReference type="RefSeq" id="WP_098483682.1">
    <property type="nucleotide sequence ID" value="NZ_PDJI01000004.1"/>
</dbReference>
<dbReference type="HAMAP" id="MF_01661">
    <property type="entry name" value="D_rib_pyranase"/>
    <property type="match status" value="1"/>
</dbReference>
<reference evidence="7 8" key="1">
    <citation type="submission" date="2017-10" db="EMBL/GenBank/DDBJ databases">
        <title>Sequencing the genomes of 1000 actinobacteria strains.</title>
        <authorList>
            <person name="Klenk H.-P."/>
        </authorList>
    </citation>
    <scope>NUCLEOTIDE SEQUENCE [LARGE SCALE GENOMIC DNA]</scope>
    <source>
        <strain evidence="7 8">DSM 21838</strain>
    </source>
</reference>
<comment type="catalytic activity">
    <reaction evidence="1 6">
        <text>beta-D-ribopyranose = beta-D-ribofuranose</text>
        <dbReference type="Rhea" id="RHEA:25432"/>
        <dbReference type="ChEBI" id="CHEBI:27476"/>
        <dbReference type="ChEBI" id="CHEBI:47002"/>
        <dbReference type="EC" id="5.4.99.62"/>
    </reaction>
</comment>
<evidence type="ECO:0000256" key="2">
    <source>
        <dbReference type="ARBA" id="ARBA00012862"/>
    </source>
</evidence>
<dbReference type="UniPathway" id="UPA00916">
    <property type="reaction ID" value="UER00888"/>
</dbReference>
<protein>
    <recommendedName>
        <fullName evidence="2 6">D-ribose pyranase</fullName>
        <ecNumber evidence="2 6">5.4.99.62</ecNumber>
    </recommendedName>
</protein>
<comment type="function">
    <text evidence="6">Catalyzes the interconversion of beta-pyran and beta-furan forms of D-ribose.</text>
</comment>
<dbReference type="InterPro" id="IPR023750">
    <property type="entry name" value="RbsD-like_sf"/>
</dbReference>
<comment type="pathway">
    <text evidence="6">Carbohydrate metabolism; D-ribose degradation; D-ribose 5-phosphate from beta-D-ribopyranose: step 1/2.</text>
</comment>
<dbReference type="GO" id="GO:0048029">
    <property type="term" value="F:monosaccharide binding"/>
    <property type="evidence" value="ECO:0007669"/>
    <property type="project" value="InterPro"/>
</dbReference>
<evidence type="ECO:0000256" key="6">
    <source>
        <dbReference type="HAMAP-Rule" id="MF_01661"/>
    </source>
</evidence>
<evidence type="ECO:0000256" key="4">
    <source>
        <dbReference type="ARBA" id="ARBA00023235"/>
    </source>
</evidence>
<evidence type="ECO:0000313" key="7">
    <source>
        <dbReference type="EMBL" id="PFG39608.1"/>
    </source>
</evidence>
<feature type="binding site" evidence="6">
    <location>
        <begin position="118"/>
        <end position="120"/>
    </location>
    <ligand>
        <name>substrate</name>
    </ligand>
</feature>
<organism evidence="7 8">
    <name type="scientific">Georgenia soli</name>
    <dbReference type="NCBI Taxonomy" id="638953"/>
    <lineage>
        <taxon>Bacteria</taxon>
        <taxon>Bacillati</taxon>
        <taxon>Actinomycetota</taxon>
        <taxon>Actinomycetes</taxon>
        <taxon>Micrococcales</taxon>
        <taxon>Bogoriellaceae</taxon>
        <taxon>Georgenia</taxon>
    </lineage>
</organism>
<dbReference type="SUPFAM" id="SSF102546">
    <property type="entry name" value="RbsD-like"/>
    <property type="match status" value="1"/>
</dbReference>
<dbReference type="PANTHER" id="PTHR37831">
    <property type="entry name" value="D-RIBOSE PYRANASE"/>
    <property type="match status" value="1"/>
</dbReference>
<dbReference type="Proteomes" id="UP000222106">
    <property type="component" value="Unassembled WGS sequence"/>
</dbReference>
<dbReference type="OrthoDB" id="9805009at2"/>
<dbReference type="GO" id="GO:0062193">
    <property type="term" value="F:D-ribose pyranase activity"/>
    <property type="evidence" value="ECO:0007669"/>
    <property type="project" value="UniProtKB-EC"/>
</dbReference>
<dbReference type="GO" id="GO:0019303">
    <property type="term" value="P:D-ribose catabolic process"/>
    <property type="evidence" value="ECO:0007669"/>
    <property type="project" value="UniProtKB-UniRule"/>
</dbReference>
<comment type="caution">
    <text evidence="7">The sequence shown here is derived from an EMBL/GenBank/DDBJ whole genome shotgun (WGS) entry which is preliminary data.</text>
</comment>
<feature type="active site" description="Proton donor" evidence="6">
    <location>
        <position position="20"/>
    </location>
</feature>
<dbReference type="GO" id="GO:0016872">
    <property type="term" value="F:intramolecular lyase activity"/>
    <property type="evidence" value="ECO:0007669"/>
    <property type="project" value="UniProtKB-UniRule"/>
</dbReference>
<comment type="subcellular location">
    <subcellularLocation>
        <location evidence="6">Cytoplasm</location>
    </subcellularLocation>
</comment>
<feature type="binding site" evidence="6">
    <location>
        <position position="96"/>
    </location>
    <ligand>
        <name>substrate</name>
    </ligand>
</feature>
<accession>A0A2A9EL24</accession>
<evidence type="ECO:0000313" key="8">
    <source>
        <dbReference type="Proteomes" id="UP000222106"/>
    </source>
</evidence>